<accession>A0A437AJU1</accession>
<gene>
    <name evidence="2" type="ORF">TUBRATIS_21420</name>
</gene>
<name>A0A437AJU1_9MICR</name>
<evidence type="ECO:0000313" key="3">
    <source>
        <dbReference type="Proteomes" id="UP000282876"/>
    </source>
</evidence>
<feature type="transmembrane region" description="Helical" evidence="1">
    <location>
        <begin position="364"/>
        <end position="383"/>
    </location>
</feature>
<keyword evidence="1" id="KW-0472">Membrane</keyword>
<organism evidence="2 3">
    <name type="scientific">Tubulinosema ratisbonensis</name>
    <dbReference type="NCBI Taxonomy" id="291195"/>
    <lineage>
        <taxon>Eukaryota</taxon>
        <taxon>Fungi</taxon>
        <taxon>Fungi incertae sedis</taxon>
        <taxon>Microsporidia</taxon>
        <taxon>Tubulinosematoidea</taxon>
        <taxon>Tubulinosematidae</taxon>
        <taxon>Tubulinosema</taxon>
    </lineage>
</organism>
<keyword evidence="1" id="KW-1133">Transmembrane helix</keyword>
<keyword evidence="1" id="KW-0812">Transmembrane</keyword>
<dbReference type="EMBL" id="RCSS01000535">
    <property type="protein sequence ID" value="RVD91410.1"/>
    <property type="molecule type" value="Genomic_DNA"/>
</dbReference>
<keyword evidence="3" id="KW-1185">Reference proteome</keyword>
<dbReference type="VEuPathDB" id="MicrosporidiaDB:TUBRATIS_21420"/>
<sequence>MFLVINVLLCTINLKEWIGKRNQTILTLKELHSFTWLEYLYLMTEASDLTSLNTKTGDLLSDYYLLCAKKKLKLECDLQPFSEKFEKLLSELSKNNQNVPEILAENHNSTEKYVTFELNILLCKALWWKIRCDDFFASKIRLNSYFVQEFLDLIKFSELIEKINLLLIQTATNNLIKTKNKLVSLLVDKQRLINFQKKIIKLLNLCLKIFHKNLEDYREERYELFSKFESMAIRLGTEMKKCEMICEKWYGIFYPIIWINVKCFEQKFKAHLRNLRKDLFFQGSDFHERSSVLYLIFRGSCYFLMNTKAFKRFKSKLDSRAKKYQEFMNLGYNTNGYTMQEKDLAIFEEYVKVLWVDFVSLKKMLLYSLYYFVAASAFFYFYYLRSSKPLVK</sequence>
<evidence type="ECO:0000313" key="2">
    <source>
        <dbReference type="EMBL" id="RVD91410.1"/>
    </source>
</evidence>
<evidence type="ECO:0000256" key="1">
    <source>
        <dbReference type="SAM" id="Phobius"/>
    </source>
</evidence>
<dbReference type="AlphaFoldDB" id="A0A437AJU1"/>
<dbReference type="Proteomes" id="UP000282876">
    <property type="component" value="Unassembled WGS sequence"/>
</dbReference>
<protein>
    <submittedName>
        <fullName evidence="2">Uncharacterized protein</fullName>
    </submittedName>
</protein>
<reference evidence="2 3" key="1">
    <citation type="submission" date="2018-10" db="EMBL/GenBank/DDBJ databases">
        <title>Draft genome sequence of the microsporidian Tubulinosema ratisbonensis.</title>
        <authorList>
            <person name="Polonais V."/>
            <person name="Peyretaillade E."/>
            <person name="Niehus S."/>
            <person name="Wawrzyniak I."/>
            <person name="Franchet A."/>
            <person name="Gaspin C."/>
            <person name="Reichstadt M."/>
            <person name="Belser C."/>
            <person name="Labadie K."/>
            <person name="Delbac F."/>
            <person name="Ferrandon D."/>
        </authorList>
    </citation>
    <scope>NUCLEOTIDE SEQUENCE [LARGE SCALE GENOMIC DNA]</scope>
    <source>
        <strain evidence="2 3">Franzen</strain>
    </source>
</reference>
<proteinExistence type="predicted"/>
<comment type="caution">
    <text evidence="2">The sequence shown here is derived from an EMBL/GenBank/DDBJ whole genome shotgun (WGS) entry which is preliminary data.</text>
</comment>